<proteinExistence type="inferred from homology"/>
<dbReference type="PRINTS" id="PR01806">
    <property type="entry name" value="VIRFACTRMVIN"/>
</dbReference>
<evidence type="ECO:0000256" key="3">
    <source>
        <dbReference type="ARBA" id="ARBA00022692"/>
    </source>
</evidence>
<reference evidence="10 11" key="1">
    <citation type="journal article" date="2015" name="Nature">
        <title>rRNA introns, odd ribosomes, and small enigmatic genomes across a large radiation of phyla.</title>
        <authorList>
            <person name="Brown C.T."/>
            <person name="Hug L.A."/>
            <person name="Thomas B.C."/>
            <person name="Sharon I."/>
            <person name="Castelle C.J."/>
            <person name="Singh A."/>
            <person name="Wilkins M.J."/>
            <person name="Williams K.H."/>
            <person name="Banfield J.F."/>
        </authorList>
    </citation>
    <scope>NUCLEOTIDE SEQUENCE [LARGE SCALE GENOMIC DNA]</scope>
</reference>
<keyword evidence="2 8" id="KW-1003">Cell membrane</keyword>
<dbReference type="PANTHER" id="PTHR47019:SF1">
    <property type="entry name" value="LIPID II FLIPPASE MURJ"/>
    <property type="match status" value="1"/>
</dbReference>
<dbReference type="PANTHER" id="PTHR47019">
    <property type="entry name" value="LIPID II FLIPPASE MURJ"/>
    <property type="match status" value="1"/>
</dbReference>
<evidence type="ECO:0000313" key="10">
    <source>
        <dbReference type="EMBL" id="KKR91979.1"/>
    </source>
</evidence>
<feature type="transmembrane region" description="Helical" evidence="8">
    <location>
        <begin position="165"/>
        <end position="186"/>
    </location>
</feature>
<feature type="transmembrane region" description="Helical" evidence="8">
    <location>
        <begin position="489"/>
        <end position="509"/>
    </location>
</feature>
<dbReference type="EMBL" id="LCAO01000006">
    <property type="protein sequence ID" value="KKR91979.1"/>
    <property type="molecule type" value="Genomic_DNA"/>
</dbReference>
<keyword evidence="8 9" id="KW-0961">Cell wall biogenesis/degradation</keyword>
<keyword evidence="6 8" id="KW-1133">Transmembrane helix</keyword>
<dbReference type="PATRIC" id="fig|1618555.3.peg.537"/>
<feature type="transmembrane region" description="Helical" evidence="8">
    <location>
        <begin position="100"/>
        <end position="118"/>
    </location>
</feature>
<dbReference type="NCBIfam" id="TIGR01695">
    <property type="entry name" value="murJ_mviN"/>
    <property type="match status" value="1"/>
</dbReference>
<comment type="caution">
    <text evidence="10">The sequence shown here is derived from an EMBL/GenBank/DDBJ whole genome shotgun (WGS) entry which is preliminary data.</text>
</comment>
<dbReference type="Proteomes" id="UP000034676">
    <property type="component" value="Unassembled WGS sequence"/>
</dbReference>
<name>A0A0G0UT93_9BACT</name>
<comment type="subcellular location">
    <subcellularLocation>
        <location evidence="1 8">Cell membrane</location>
        <topology evidence="1 8">Multi-pass membrane protein</topology>
    </subcellularLocation>
</comment>
<comment type="similarity">
    <text evidence="8 9">Belongs to the MurJ/MviN family.</text>
</comment>
<evidence type="ECO:0000256" key="6">
    <source>
        <dbReference type="ARBA" id="ARBA00022989"/>
    </source>
</evidence>
<dbReference type="HAMAP" id="MF_02078">
    <property type="entry name" value="MurJ_MviN"/>
    <property type="match status" value="1"/>
</dbReference>
<evidence type="ECO:0000256" key="8">
    <source>
        <dbReference type="HAMAP-Rule" id="MF_02078"/>
    </source>
</evidence>
<sequence length="547" mass="60042">MRDIFFRRQTNILSAAFVIMATYGISHLVGLFKTRLLISIFFGTKAQLLDVYYAAFRIPDTIFQILVIGTLSAAFIPTFNKYLAKNEKEAWHIASDTMNLMFLVFFVLSVVIFIFAHPMSRLLAPGFTASQTALMVQLLRIMLVAQAFFSVSGFLTAIIQSHQRFLVPALAPIAYNVGIILGIWLLSPTLGIAGPAIGVVIGAVLHMLIQLPLALRLGFRPHFHLNLGPGVQEIGRLAPARSLALGIDQIEQTVAVVLASFLAPGSLSLLNASQLLFTIPTSLFGATIGQAAFPTLVKEAAESDLKRFRQTLVSSFLQIAFVALPLSTMFIVLRIPIVRLIFGSKAFPWEATLLTGKTLAILCTSAAFYAVMQLVIRGFYALHDTKTPLMVGLVAALFSSLASVFAVSWLGWGILGIAAAIAITAILETLALTYLLHRRISKGLETLEVFISLSKMVFISFITGLGLWIPMRLLDKFVFDTTRTIPLLLLTAVTSIIGFGVYILLSYLFRIKEISAFADLIKRVLRWKDILTAPPVEPMILPAHEQN</sequence>
<accession>A0A0G0UT93</accession>
<feature type="transmembrane region" description="Helical" evidence="8">
    <location>
        <begin position="414"/>
        <end position="437"/>
    </location>
</feature>
<evidence type="ECO:0000256" key="4">
    <source>
        <dbReference type="ARBA" id="ARBA00022960"/>
    </source>
</evidence>
<keyword evidence="4 8" id="KW-0133">Cell shape</keyword>
<feature type="transmembrane region" description="Helical" evidence="8">
    <location>
        <begin position="61"/>
        <end position="79"/>
    </location>
</feature>
<evidence type="ECO:0000256" key="9">
    <source>
        <dbReference type="PIRNR" id="PIRNR002869"/>
    </source>
</evidence>
<evidence type="ECO:0000256" key="7">
    <source>
        <dbReference type="ARBA" id="ARBA00023136"/>
    </source>
</evidence>
<evidence type="ECO:0000256" key="2">
    <source>
        <dbReference type="ARBA" id="ARBA00022475"/>
    </source>
</evidence>
<evidence type="ECO:0000256" key="5">
    <source>
        <dbReference type="ARBA" id="ARBA00022984"/>
    </source>
</evidence>
<dbReference type="AlphaFoldDB" id="A0A0G0UT93"/>
<dbReference type="GO" id="GO:0034204">
    <property type="term" value="P:lipid translocation"/>
    <property type="evidence" value="ECO:0007669"/>
    <property type="project" value="TreeGrafter"/>
</dbReference>
<gene>
    <name evidence="8" type="primary">murJ</name>
    <name evidence="10" type="ORF">UU42_C0006G0018</name>
</gene>
<keyword evidence="5 8" id="KW-0573">Peptidoglycan synthesis</keyword>
<evidence type="ECO:0000256" key="1">
    <source>
        <dbReference type="ARBA" id="ARBA00004651"/>
    </source>
</evidence>
<dbReference type="GO" id="GO:0009252">
    <property type="term" value="P:peptidoglycan biosynthetic process"/>
    <property type="evidence" value="ECO:0007669"/>
    <property type="project" value="UniProtKB-UniRule"/>
</dbReference>
<dbReference type="InterPro" id="IPR004268">
    <property type="entry name" value="MurJ"/>
</dbReference>
<keyword evidence="3 8" id="KW-0812">Transmembrane</keyword>
<dbReference type="GO" id="GO:0015648">
    <property type="term" value="F:lipid-linked peptidoglycan transporter activity"/>
    <property type="evidence" value="ECO:0007669"/>
    <property type="project" value="UniProtKB-UniRule"/>
</dbReference>
<comment type="pathway">
    <text evidence="8">Cell wall biogenesis; peptidoglycan biosynthesis.</text>
</comment>
<feature type="transmembrane region" description="Helical" evidence="8">
    <location>
        <begin position="358"/>
        <end position="376"/>
    </location>
</feature>
<dbReference type="GO" id="GO:0008360">
    <property type="term" value="P:regulation of cell shape"/>
    <property type="evidence" value="ECO:0007669"/>
    <property type="project" value="UniProtKB-UniRule"/>
</dbReference>
<protein>
    <recommendedName>
        <fullName evidence="8">Probable lipid II flippase MurJ</fullName>
    </recommendedName>
</protein>
<dbReference type="UniPathway" id="UPA00219"/>
<feature type="transmembrane region" description="Helical" evidence="8">
    <location>
        <begin position="316"/>
        <end position="338"/>
    </location>
</feature>
<feature type="transmembrane region" description="Helical" evidence="8">
    <location>
        <begin position="449"/>
        <end position="469"/>
    </location>
</feature>
<dbReference type="CDD" id="cd13123">
    <property type="entry name" value="MATE_MurJ_like"/>
    <property type="match status" value="1"/>
</dbReference>
<keyword evidence="8 9" id="KW-0813">Transport</keyword>
<organism evidence="10 11">
    <name type="scientific">Candidatus Woesebacteria bacterium GW2011_GWA1_41_13b</name>
    <dbReference type="NCBI Taxonomy" id="1618555"/>
    <lineage>
        <taxon>Bacteria</taxon>
        <taxon>Candidatus Woeseibacteriota</taxon>
    </lineage>
</organism>
<dbReference type="GO" id="GO:0071555">
    <property type="term" value="P:cell wall organization"/>
    <property type="evidence" value="ECO:0007669"/>
    <property type="project" value="UniProtKB-UniRule"/>
</dbReference>
<keyword evidence="7 8" id="KW-0472">Membrane</keyword>
<dbReference type="InterPro" id="IPR051050">
    <property type="entry name" value="Lipid_II_flippase_MurJ/MviN"/>
</dbReference>
<feature type="transmembrane region" description="Helical" evidence="8">
    <location>
        <begin position="12"/>
        <end position="32"/>
    </location>
</feature>
<evidence type="ECO:0000313" key="11">
    <source>
        <dbReference type="Proteomes" id="UP000034676"/>
    </source>
</evidence>
<dbReference type="GO" id="GO:0005886">
    <property type="term" value="C:plasma membrane"/>
    <property type="evidence" value="ECO:0007669"/>
    <property type="project" value="UniProtKB-SubCell"/>
</dbReference>
<feature type="transmembrane region" description="Helical" evidence="8">
    <location>
        <begin position="192"/>
        <end position="215"/>
    </location>
</feature>
<feature type="transmembrane region" description="Helical" evidence="8">
    <location>
        <begin position="388"/>
        <end position="408"/>
    </location>
</feature>
<comment type="function">
    <text evidence="8 9">Involved in peptidoglycan biosynthesis. Transports lipid-linked peptidoglycan precursors from the inner to the outer leaflet of the cytoplasmic membrane.</text>
</comment>
<dbReference type="PIRSF" id="PIRSF002869">
    <property type="entry name" value="MviN"/>
    <property type="match status" value="1"/>
</dbReference>
<feature type="transmembrane region" description="Helical" evidence="8">
    <location>
        <begin position="138"/>
        <end position="158"/>
    </location>
</feature>
<dbReference type="Pfam" id="PF03023">
    <property type="entry name" value="MurJ"/>
    <property type="match status" value="1"/>
</dbReference>